<accession>G4TKJ8</accession>
<dbReference type="OrthoDB" id="3365917at2759"/>
<evidence type="ECO:0000313" key="2">
    <source>
        <dbReference type="Proteomes" id="UP000007148"/>
    </source>
</evidence>
<protein>
    <submittedName>
        <fullName evidence="1">Uncharacterized protein</fullName>
    </submittedName>
</protein>
<organism evidence="1 2">
    <name type="scientific">Serendipita indica (strain DSM 11827)</name>
    <name type="common">Root endophyte fungus</name>
    <name type="synonym">Piriformospora indica</name>
    <dbReference type="NCBI Taxonomy" id="1109443"/>
    <lineage>
        <taxon>Eukaryota</taxon>
        <taxon>Fungi</taxon>
        <taxon>Dikarya</taxon>
        <taxon>Basidiomycota</taxon>
        <taxon>Agaricomycotina</taxon>
        <taxon>Agaricomycetes</taxon>
        <taxon>Sebacinales</taxon>
        <taxon>Serendipitaceae</taxon>
        <taxon>Serendipita</taxon>
    </lineage>
</organism>
<evidence type="ECO:0000313" key="1">
    <source>
        <dbReference type="EMBL" id="CCA71841.1"/>
    </source>
</evidence>
<comment type="caution">
    <text evidence="1">The sequence shown here is derived from an EMBL/GenBank/DDBJ whole genome shotgun (WGS) entry which is preliminary data.</text>
</comment>
<gene>
    <name evidence="1" type="ORF">PIIN_05776</name>
</gene>
<dbReference type="InParanoid" id="G4TKJ8"/>
<dbReference type="HOGENOM" id="CLU_1787562_0_0_1"/>
<proteinExistence type="predicted"/>
<dbReference type="AlphaFoldDB" id="G4TKJ8"/>
<keyword evidence="2" id="KW-1185">Reference proteome</keyword>
<dbReference type="Proteomes" id="UP000007148">
    <property type="component" value="Unassembled WGS sequence"/>
</dbReference>
<dbReference type="EMBL" id="CAFZ01000137">
    <property type="protein sequence ID" value="CCA71841.1"/>
    <property type="molecule type" value="Genomic_DNA"/>
</dbReference>
<sequence>MRFRVSYTSSTMDTVSVSAWGGGGGSRRKSPSSVAAGPFAGREYGGGDRHTIYGSRVYGSGYPYGADNATSVAGRPFPYGVWPISWVKVISGVKKNVVQYYRASSFAVAYTGYNNTFALGSSSPSTSQTLLIPHLSHLRSRIQSS</sequence>
<reference evidence="1 2" key="1">
    <citation type="journal article" date="2011" name="PLoS Pathog.">
        <title>Endophytic Life Strategies Decoded by Genome and Transcriptome Analyses of the Mutualistic Root Symbiont Piriformospora indica.</title>
        <authorList>
            <person name="Zuccaro A."/>
            <person name="Lahrmann U."/>
            <person name="Guldener U."/>
            <person name="Langen G."/>
            <person name="Pfiffi S."/>
            <person name="Biedenkopf D."/>
            <person name="Wong P."/>
            <person name="Samans B."/>
            <person name="Grimm C."/>
            <person name="Basiewicz M."/>
            <person name="Murat C."/>
            <person name="Martin F."/>
            <person name="Kogel K.H."/>
        </authorList>
    </citation>
    <scope>NUCLEOTIDE SEQUENCE [LARGE SCALE GENOMIC DNA]</scope>
    <source>
        <strain evidence="1 2">DSM 11827</strain>
    </source>
</reference>
<name>G4TKJ8_SERID</name>